<dbReference type="OrthoDB" id="7161113at2"/>
<dbReference type="InterPro" id="IPR036770">
    <property type="entry name" value="Ankyrin_rpt-contain_sf"/>
</dbReference>
<name>H6PUL5_RICP3</name>
<reference evidence="2" key="1">
    <citation type="submission" date="2012-02" db="EMBL/GenBank/DDBJ databases">
        <title>Complete genome sequence of Rickettsia philipii strain 364D.</title>
        <authorList>
            <person name="Johnson S.L."/>
            <person name="Munk A.C."/>
            <person name="Han S."/>
            <person name="Bruce D.C."/>
            <person name="Dasch G.A."/>
        </authorList>
    </citation>
    <scope>NUCLEOTIDE SEQUENCE [LARGE SCALE GENOMIC DNA]</scope>
    <source>
        <strain evidence="2">364D</strain>
    </source>
</reference>
<dbReference type="PANTHER" id="PTHR46586">
    <property type="entry name" value="ANKYRIN REPEAT-CONTAINING PROTEIN"/>
    <property type="match status" value="1"/>
</dbReference>
<evidence type="ECO:0008006" key="3">
    <source>
        <dbReference type="Google" id="ProtNLM"/>
    </source>
</evidence>
<keyword evidence="2" id="KW-1185">Reference proteome</keyword>
<dbReference type="HOGENOM" id="CLU_026288_0_0_5"/>
<proteinExistence type="predicted"/>
<dbReference type="SUPFAM" id="SSF48403">
    <property type="entry name" value="Ankyrin repeat"/>
    <property type="match status" value="1"/>
</dbReference>
<gene>
    <name evidence="1" type="ordered locus">RSA_05195</name>
</gene>
<evidence type="ECO:0000313" key="2">
    <source>
        <dbReference type="Proteomes" id="UP000007997"/>
    </source>
</evidence>
<dbReference type="Proteomes" id="UP000007997">
    <property type="component" value="Chromosome"/>
</dbReference>
<protein>
    <recommendedName>
        <fullName evidence="3">Ankyrin repeat protein</fullName>
    </recommendedName>
</protein>
<dbReference type="EMBL" id="CP003308">
    <property type="protein sequence ID" value="AFB26562.1"/>
    <property type="molecule type" value="Genomic_DNA"/>
</dbReference>
<dbReference type="KEGG" id="rph:RSA_05195"/>
<dbReference type="AlphaFoldDB" id="H6PUL5"/>
<dbReference type="InterPro" id="IPR052050">
    <property type="entry name" value="SecEffector_AnkRepeat"/>
</dbReference>
<sequence>MQKILFKGPNISMKNENPDIKEIKTLADLPSGTGSEYFINAHGSEFFCKPTDLGLWGKIKSYFMPESSYLLMNIFSDEGTTPVLDITLLNKIQNNTTANQCNIVHIFSCHSGAAQHHLGWIQGNMVLCTYNKASDANIMRLAQNNYDARTKNNSLLIEYIRDHFHLLVASDFSISYKLDNQIYSFSLSANKIKQMKSIEELPAFLHKEYKAFVKFYENIHAKYHESYPEIFNLNIETKPKELTYDDLIKVFSRALTLETYNFNKFSLSKIETMLNQKGLCTDTSIRHAIEHGNSELLICLLNYGNTKVNTYTLDKAIEKGDLAILKAVLEHSTTKIESYTLDKAIEKGDLAILKAVLEHSTTKIESYTLDKAIEKGDLAILKAVLEHSTTKIEPYNLGKAIEKGNLAILKAVLEHSTTKIELYNLGEAIEKGDLAILKAVLEHSTTKIEPYNLGKAIEKGNLAILKAVLEHSTTKIELYNLGKAIEKGNLAILKAVLEHSTTKIELYNLGEAIEKGDLAILKAILEHSTTKIELYTLGKAIEEGDLAILKAVLEHSTIEVGSSNIYTAEETHNLDVIELVKKYSTINTITSEENTIDTTLTVVEEVPALGEGTEGV</sequence>
<accession>H6PUL5</accession>
<dbReference type="SUPFAM" id="SSF140860">
    <property type="entry name" value="Pseudo ankyrin repeat-like"/>
    <property type="match status" value="1"/>
</dbReference>
<evidence type="ECO:0000313" key="1">
    <source>
        <dbReference type="EMBL" id="AFB26562.1"/>
    </source>
</evidence>
<dbReference type="PANTHER" id="PTHR46586:SF3">
    <property type="entry name" value="ANKYRIN REPEAT-CONTAINING PROTEIN"/>
    <property type="match status" value="1"/>
</dbReference>
<dbReference type="RefSeq" id="WP_014364890.1">
    <property type="nucleotide sequence ID" value="NC_016930.1"/>
</dbReference>
<organism evidence="1 2">
    <name type="scientific">Rickettsia philipii (strain 364D)</name>
    <dbReference type="NCBI Taxonomy" id="481009"/>
    <lineage>
        <taxon>Bacteria</taxon>
        <taxon>Pseudomonadati</taxon>
        <taxon>Pseudomonadota</taxon>
        <taxon>Alphaproteobacteria</taxon>
        <taxon>Rickettsiales</taxon>
        <taxon>Rickettsiaceae</taxon>
        <taxon>Rickettsieae</taxon>
        <taxon>Rickettsia</taxon>
        <taxon>spotted fever group</taxon>
    </lineage>
</organism>
<dbReference type="Gene3D" id="1.25.40.20">
    <property type="entry name" value="Ankyrin repeat-containing domain"/>
    <property type="match status" value="1"/>
</dbReference>